<evidence type="ECO:0000256" key="1">
    <source>
        <dbReference type="PIRSR" id="PIRSR613078-1"/>
    </source>
</evidence>
<dbReference type="EnsemblPlants" id="MELO3C015348.2.1">
    <property type="protein sequence ID" value="MELO3C015348.2.1"/>
    <property type="gene ID" value="MELO3C015348.2"/>
</dbReference>
<accession>A0A9I9DA74</accession>
<dbReference type="Gramene" id="MELO3C015348.2.1">
    <property type="protein sequence ID" value="MELO3C015348.2.1"/>
    <property type="gene ID" value="MELO3C015348.2"/>
</dbReference>
<dbReference type="GO" id="GO:0003824">
    <property type="term" value="F:catalytic activity"/>
    <property type="evidence" value="ECO:0007669"/>
    <property type="project" value="InterPro"/>
</dbReference>
<evidence type="ECO:0008006" key="5">
    <source>
        <dbReference type="Google" id="ProtNLM"/>
    </source>
</evidence>
<proteinExistence type="predicted"/>
<dbReference type="InterPro" id="IPR013078">
    <property type="entry name" value="His_Pase_superF_clade-1"/>
</dbReference>
<feature type="binding site" evidence="2">
    <location>
        <position position="132"/>
    </location>
    <ligand>
        <name>substrate</name>
    </ligand>
</feature>
<organism evidence="4">
    <name type="scientific">Cucumis melo</name>
    <name type="common">Muskmelon</name>
    <dbReference type="NCBI Taxonomy" id="3656"/>
    <lineage>
        <taxon>Eukaryota</taxon>
        <taxon>Viridiplantae</taxon>
        <taxon>Streptophyta</taxon>
        <taxon>Embryophyta</taxon>
        <taxon>Tracheophyta</taxon>
        <taxon>Spermatophyta</taxon>
        <taxon>Magnoliopsida</taxon>
        <taxon>eudicotyledons</taxon>
        <taxon>Gunneridae</taxon>
        <taxon>Pentapetalae</taxon>
        <taxon>rosids</taxon>
        <taxon>fabids</taxon>
        <taxon>Cucurbitales</taxon>
        <taxon>Cucurbitaceae</taxon>
        <taxon>Benincaseae</taxon>
        <taxon>Cucumis</taxon>
    </lineage>
</organism>
<protein>
    <recommendedName>
        <fullName evidence="5">Phosphoglycerate mutase-like protein AT74</fullName>
    </recommendedName>
</protein>
<dbReference type="AlphaFoldDB" id="A0A9I9DA74"/>
<dbReference type="PANTHER" id="PTHR46192">
    <property type="entry name" value="BROAD-RANGE ACID PHOSPHATASE DET1"/>
    <property type="match status" value="1"/>
</dbReference>
<name>A0A9I9DA74_CUCME</name>
<dbReference type="PROSITE" id="PS00175">
    <property type="entry name" value="PG_MUTASE"/>
    <property type="match status" value="1"/>
</dbReference>
<reference evidence="4" key="1">
    <citation type="submission" date="2023-03" db="UniProtKB">
        <authorList>
            <consortium name="EnsemblPlants"/>
        </authorList>
    </citation>
    <scope>IDENTIFICATION</scope>
</reference>
<evidence type="ECO:0000256" key="3">
    <source>
        <dbReference type="SAM" id="MobiDB-lite"/>
    </source>
</evidence>
<feature type="region of interest" description="Disordered" evidence="3">
    <location>
        <begin position="331"/>
        <end position="355"/>
    </location>
</feature>
<feature type="active site" description="Tele-phosphohistidine intermediate" evidence="1">
    <location>
        <position position="71"/>
    </location>
</feature>
<evidence type="ECO:0000256" key="2">
    <source>
        <dbReference type="PIRSR" id="PIRSR613078-2"/>
    </source>
</evidence>
<evidence type="ECO:0000313" key="4">
    <source>
        <dbReference type="EnsemblPlants" id="MELO3C015348.2.1"/>
    </source>
</evidence>
<dbReference type="InterPro" id="IPR029033">
    <property type="entry name" value="His_PPase_superfam"/>
</dbReference>
<dbReference type="Pfam" id="PF00300">
    <property type="entry name" value="His_Phos_1"/>
    <property type="match status" value="1"/>
</dbReference>
<dbReference type="SUPFAM" id="SSF53254">
    <property type="entry name" value="Phosphoglycerate mutase-like"/>
    <property type="match status" value="1"/>
</dbReference>
<feature type="binding site" evidence="2">
    <location>
        <begin position="70"/>
        <end position="77"/>
    </location>
    <ligand>
        <name>substrate</name>
    </ligand>
</feature>
<dbReference type="InterPro" id="IPR052765">
    <property type="entry name" value="PGM-Related"/>
</dbReference>
<sequence length="355" mass="41891">HCHFSQNPNPQIPIFQFSFHNLNPFLKKQPKPIKLFIPIRKPMRPNIETHQNHTRRKPISILPKRIILVRHGESQGNLNSATYTTTPDYKVPLTEEGLIQARIAGTELRRLLSNDGTNPHWRVYFYVSPYERTRSTLREIGRAFSKKRIIGVREECRIREQDFGNFQVEERMKVVKETRERFGRFFYRFPEGESAADVYDRVSSFLESLWRDIDMNRLRHNPSQDLNLIIISHGLTSRVFLTKWFKWTVEQFEYLNNPENCECRVMQLGEGGEYSLAIHHTEEEMLEWGLSGEMIADQKWRASAHKGQWNERCPWYLHAFFDNLADTDCDDSSDEPCQDQDELVESCPRVAVTEE</sequence>
<dbReference type="Gene3D" id="3.40.50.1240">
    <property type="entry name" value="Phosphoglycerate mutase-like"/>
    <property type="match status" value="1"/>
</dbReference>
<feature type="compositionally biased region" description="Acidic residues" evidence="3">
    <location>
        <begin position="331"/>
        <end position="344"/>
    </location>
</feature>
<dbReference type="SMART" id="SM00855">
    <property type="entry name" value="PGAM"/>
    <property type="match status" value="1"/>
</dbReference>
<dbReference type="CDD" id="cd07067">
    <property type="entry name" value="HP_PGM_like"/>
    <property type="match status" value="1"/>
</dbReference>
<dbReference type="InterPro" id="IPR001345">
    <property type="entry name" value="PG/BPGM_mutase_AS"/>
</dbReference>
<feature type="active site" description="Proton donor/acceptor" evidence="1">
    <location>
        <position position="160"/>
    </location>
</feature>